<dbReference type="InterPro" id="IPR051531">
    <property type="entry name" value="N-acetyltransferase"/>
</dbReference>
<dbReference type="OrthoDB" id="64477at2759"/>
<evidence type="ECO:0000259" key="1">
    <source>
        <dbReference type="PROSITE" id="PS51186"/>
    </source>
</evidence>
<name>A0A9P6MTV0_9FUNG</name>
<evidence type="ECO:0000313" key="2">
    <source>
        <dbReference type="EMBL" id="KAG0013384.1"/>
    </source>
</evidence>
<dbReference type="EMBL" id="JAAAID010000853">
    <property type="protein sequence ID" value="KAG0013384.1"/>
    <property type="molecule type" value="Genomic_DNA"/>
</dbReference>
<protein>
    <recommendedName>
        <fullName evidence="1">N-acetyltransferase domain-containing protein</fullName>
    </recommendedName>
</protein>
<dbReference type="SUPFAM" id="SSF55729">
    <property type="entry name" value="Acyl-CoA N-acyltransferases (Nat)"/>
    <property type="match status" value="1"/>
</dbReference>
<organism evidence="2 3">
    <name type="scientific">Entomortierella chlamydospora</name>
    <dbReference type="NCBI Taxonomy" id="101097"/>
    <lineage>
        <taxon>Eukaryota</taxon>
        <taxon>Fungi</taxon>
        <taxon>Fungi incertae sedis</taxon>
        <taxon>Mucoromycota</taxon>
        <taxon>Mortierellomycotina</taxon>
        <taxon>Mortierellomycetes</taxon>
        <taxon>Mortierellales</taxon>
        <taxon>Mortierellaceae</taxon>
        <taxon>Entomortierella</taxon>
    </lineage>
</organism>
<dbReference type="InterPro" id="IPR000182">
    <property type="entry name" value="GNAT_dom"/>
</dbReference>
<dbReference type="Proteomes" id="UP000703661">
    <property type="component" value="Unassembled WGS sequence"/>
</dbReference>
<keyword evidence="3" id="KW-1185">Reference proteome</keyword>
<dbReference type="InterPro" id="IPR016181">
    <property type="entry name" value="Acyl_CoA_acyltransferase"/>
</dbReference>
<sequence>MAEQQQQQLFVKAKAESLRLSFDPPNAQDDTAMGAMLSDLETMVFLRYMAKEWQGGWTAEELVTRRENQCKAMEEKRGSTYYIHDKSTGELAGVMGANVINHKDRNAVVGIILRKKYWSGGYGTEALYELMRGLFEDLKMHKLLYETTESNVGMRKFLEKTCGIPMAYIRKEEVWCLATQKWVSLWQYEIFEDDWPRISATLLESMKRGAFKQIATA</sequence>
<dbReference type="Gene3D" id="3.40.630.30">
    <property type="match status" value="1"/>
</dbReference>
<reference evidence="2" key="1">
    <citation type="journal article" date="2020" name="Fungal Divers.">
        <title>Resolving the Mortierellaceae phylogeny through synthesis of multi-gene phylogenetics and phylogenomics.</title>
        <authorList>
            <person name="Vandepol N."/>
            <person name="Liber J."/>
            <person name="Desiro A."/>
            <person name="Na H."/>
            <person name="Kennedy M."/>
            <person name="Barry K."/>
            <person name="Grigoriev I.V."/>
            <person name="Miller A.N."/>
            <person name="O'Donnell K."/>
            <person name="Stajich J.E."/>
            <person name="Bonito G."/>
        </authorList>
    </citation>
    <scope>NUCLEOTIDE SEQUENCE</scope>
    <source>
        <strain evidence="2">NRRL 2769</strain>
    </source>
</reference>
<accession>A0A9P6MTV0</accession>
<evidence type="ECO:0000313" key="3">
    <source>
        <dbReference type="Proteomes" id="UP000703661"/>
    </source>
</evidence>
<feature type="domain" description="N-acetyltransferase" evidence="1">
    <location>
        <begin position="25"/>
        <end position="186"/>
    </location>
</feature>
<proteinExistence type="predicted"/>
<comment type="caution">
    <text evidence="2">The sequence shown here is derived from an EMBL/GenBank/DDBJ whole genome shotgun (WGS) entry which is preliminary data.</text>
</comment>
<gene>
    <name evidence="2" type="ORF">BGZ80_011111</name>
</gene>
<dbReference type="AlphaFoldDB" id="A0A9P6MTV0"/>
<dbReference type="PANTHER" id="PTHR43792:SF16">
    <property type="entry name" value="N-ACETYLTRANSFERASE DOMAIN-CONTAINING PROTEIN"/>
    <property type="match status" value="1"/>
</dbReference>
<dbReference type="PANTHER" id="PTHR43792">
    <property type="entry name" value="GNAT FAMILY, PUTATIVE (AFU_ORTHOLOGUE AFUA_3G00765)-RELATED-RELATED"/>
    <property type="match status" value="1"/>
</dbReference>
<dbReference type="GO" id="GO:0016747">
    <property type="term" value="F:acyltransferase activity, transferring groups other than amino-acyl groups"/>
    <property type="evidence" value="ECO:0007669"/>
    <property type="project" value="InterPro"/>
</dbReference>
<dbReference type="Pfam" id="PF13302">
    <property type="entry name" value="Acetyltransf_3"/>
    <property type="match status" value="1"/>
</dbReference>
<dbReference type="PROSITE" id="PS51186">
    <property type="entry name" value="GNAT"/>
    <property type="match status" value="1"/>
</dbReference>